<evidence type="ECO:0000313" key="3">
    <source>
        <dbReference type="Proteomes" id="UP000215289"/>
    </source>
</evidence>
<organism evidence="2 3">
    <name type="scientific">Aspergillus turcosus</name>
    <dbReference type="NCBI Taxonomy" id="1245748"/>
    <lineage>
        <taxon>Eukaryota</taxon>
        <taxon>Fungi</taxon>
        <taxon>Dikarya</taxon>
        <taxon>Ascomycota</taxon>
        <taxon>Pezizomycotina</taxon>
        <taxon>Eurotiomycetes</taxon>
        <taxon>Eurotiomycetidae</taxon>
        <taxon>Eurotiales</taxon>
        <taxon>Aspergillaceae</taxon>
        <taxon>Aspergillus</taxon>
        <taxon>Aspergillus subgen. Fumigati</taxon>
    </lineage>
</organism>
<sequence>MPTSRPTMLIGSPTRKRESSDSVCDSPPASHFSPVSIASHQEARLLEEEDLGRYSPRAAVAGRLGALAIHSENNSSLSNSDASLYKDPFVDSLRTKCWVDSYNGLHDMAENTSTEPGDFGLNASSEGNGHLDNANSAASASASASTVKKKSLSSPRKRKATSNDTSRMRHKQGSPSPDGTMEANSLTWHDFEITGHDPKDPNDDGYGINGIGFKPTAAIAWARAQKRQKQVAEWKSREAREAREKRRERRDGLEFDKLRSIQSGTIQKKVKFNL</sequence>
<gene>
    <name evidence="2" type="ORF">CFD26_103624</name>
</gene>
<dbReference type="OrthoDB" id="5391950at2759"/>
<comment type="caution">
    <text evidence="2">The sequence shown here is derived from an EMBL/GenBank/DDBJ whole genome shotgun (WGS) entry which is preliminary data.</text>
</comment>
<dbReference type="Proteomes" id="UP000215289">
    <property type="component" value="Unassembled WGS sequence"/>
</dbReference>
<feature type="region of interest" description="Disordered" evidence="1">
    <location>
        <begin position="109"/>
        <end position="183"/>
    </location>
</feature>
<feature type="compositionally biased region" description="Polar residues" evidence="1">
    <location>
        <begin position="173"/>
        <end position="183"/>
    </location>
</feature>
<dbReference type="AlphaFoldDB" id="A0A229X345"/>
<reference evidence="2 3" key="1">
    <citation type="submission" date="2018-08" db="EMBL/GenBank/DDBJ databases">
        <title>Draft genome sequences of two Aspergillus turcosus clinical strains isolated from bronchoalveolar lavage fluid: one azole-susceptible and the other azole-resistant.</title>
        <authorList>
            <person name="Parent-Michaud M."/>
            <person name="Dufresne P.J."/>
            <person name="Fournier E."/>
            <person name="Martineau C."/>
            <person name="Moreira S."/>
            <person name="Perkins V."/>
            <person name="De Repentigny L."/>
            <person name="Dufresne S.F."/>
        </authorList>
    </citation>
    <scope>NUCLEOTIDE SEQUENCE [LARGE SCALE GENOMIC DNA]</scope>
    <source>
        <strain evidence="2">HMR AF 1038</strain>
    </source>
</reference>
<feature type="region of interest" description="Disordered" evidence="1">
    <location>
        <begin position="1"/>
        <end position="36"/>
    </location>
</feature>
<keyword evidence="3" id="KW-1185">Reference proteome</keyword>
<feature type="region of interest" description="Disordered" evidence="1">
    <location>
        <begin position="230"/>
        <end position="252"/>
    </location>
</feature>
<name>A0A229X345_9EURO</name>
<evidence type="ECO:0000256" key="1">
    <source>
        <dbReference type="SAM" id="MobiDB-lite"/>
    </source>
</evidence>
<dbReference type="EMBL" id="NIDN02000023">
    <property type="protein sequence ID" value="RLL99883.1"/>
    <property type="molecule type" value="Genomic_DNA"/>
</dbReference>
<feature type="compositionally biased region" description="Low complexity" evidence="1">
    <location>
        <begin position="134"/>
        <end position="146"/>
    </location>
</feature>
<accession>A0A229X345</accession>
<evidence type="ECO:0000313" key="2">
    <source>
        <dbReference type="EMBL" id="RLL99883.1"/>
    </source>
</evidence>
<proteinExistence type="predicted"/>
<feature type="compositionally biased region" description="Basic residues" evidence="1">
    <location>
        <begin position="147"/>
        <end position="160"/>
    </location>
</feature>
<protein>
    <submittedName>
        <fullName evidence="2">Uncharacterized protein</fullName>
    </submittedName>
</protein>